<dbReference type="InterPro" id="IPR002930">
    <property type="entry name" value="GCV_H"/>
</dbReference>
<dbReference type="InterPro" id="IPR033753">
    <property type="entry name" value="GCV_H/Fam206"/>
</dbReference>
<keyword evidence="7" id="KW-1185">Reference proteome</keyword>
<comment type="subcellular location">
    <subcellularLocation>
        <location evidence="4">Mitochondrion</location>
    </subcellularLocation>
</comment>
<evidence type="ECO:0000313" key="7">
    <source>
        <dbReference type="Proteomes" id="UP000054937"/>
    </source>
</evidence>
<dbReference type="PANTHER" id="PTHR11715:SF3">
    <property type="entry name" value="GLYCINE CLEAVAGE SYSTEM H PROTEIN-RELATED"/>
    <property type="match status" value="1"/>
</dbReference>
<dbReference type="NCBIfam" id="NF002270">
    <property type="entry name" value="PRK01202.1"/>
    <property type="match status" value="1"/>
</dbReference>
<dbReference type="Pfam" id="PF01597">
    <property type="entry name" value="GCV_H"/>
    <property type="match status" value="1"/>
</dbReference>
<dbReference type="Gene3D" id="2.40.50.100">
    <property type="match status" value="1"/>
</dbReference>
<evidence type="ECO:0000259" key="5">
    <source>
        <dbReference type="PROSITE" id="PS50968"/>
    </source>
</evidence>
<comment type="function">
    <text evidence="4">The H protein shuttles the methylamine group of glycine from the P protein to the T protein.</text>
</comment>
<keyword evidence="4" id="KW-0809">Transit peptide</keyword>
<accession>A0A0V0QL28</accession>
<organism evidence="6 7">
    <name type="scientific">Pseudocohnilembus persalinus</name>
    <name type="common">Ciliate</name>
    <dbReference type="NCBI Taxonomy" id="266149"/>
    <lineage>
        <taxon>Eukaryota</taxon>
        <taxon>Sar</taxon>
        <taxon>Alveolata</taxon>
        <taxon>Ciliophora</taxon>
        <taxon>Intramacronucleata</taxon>
        <taxon>Oligohymenophorea</taxon>
        <taxon>Scuticociliatia</taxon>
        <taxon>Philasterida</taxon>
        <taxon>Pseudocohnilembidae</taxon>
        <taxon>Pseudocohnilembus</taxon>
    </lineage>
</organism>
<dbReference type="GO" id="GO:0019464">
    <property type="term" value="P:glycine decarboxylation via glycine cleavage system"/>
    <property type="evidence" value="ECO:0007669"/>
    <property type="project" value="UniProtKB-UniRule"/>
</dbReference>
<dbReference type="GO" id="GO:0009249">
    <property type="term" value="P:protein lipoylation"/>
    <property type="evidence" value="ECO:0007669"/>
    <property type="project" value="TreeGrafter"/>
</dbReference>
<protein>
    <recommendedName>
        <fullName evidence="4">Glycine cleavage system H protein</fullName>
    </recommendedName>
</protein>
<dbReference type="InterPro" id="IPR000089">
    <property type="entry name" value="Biotin_lipoyl"/>
</dbReference>
<comment type="subunit">
    <text evidence="4">The glycine cleavage system is composed of four proteins: P, T, L and H.</text>
</comment>
<name>A0A0V0QL28_PSEPJ</name>
<dbReference type="AlphaFoldDB" id="A0A0V0QL28"/>
<feature type="domain" description="Lipoyl-binding" evidence="5">
    <location>
        <begin position="48"/>
        <end position="129"/>
    </location>
</feature>
<evidence type="ECO:0000256" key="3">
    <source>
        <dbReference type="PIRSR" id="PIRSR617453-50"/>
    </source>
</evidence>
<evidence type="ECO:0000256" key="1">
    <source>
        <dbReference type="ARBA" id="ARBA00009249"/>
    </source>
</evidence>
<dbReference type="OMA" id="KEHEWIR"/>
<dbReference type="CDD" id="cd06848">
    <property type="entry name" value="GCS_H"/>
    <property type="match status" value="1"/>
</dbReference>
<dbReference type="GO" id="GO:0005739">
    <property type="term" value="C:mitochondrion"/>
    <property type="evidence" value="ECO:0007669"/>
    <property type="project" value="UniProtKB-SubCell"/>
</dbReference>
<evidence type="ECO:0000256" key="4">
    <source>
        <dbReference type="RuleBase" id="RU364055"/>
    </source>
</evidence>
<comment type="caution">
    <text evidence="6">The sequence shown here is derived from an EMBL/GenBank/DDBJ whole genome shotgun (WGS) entry which is preliminary data.</text>
</comment>
<dbReference type="InterPro" id="IPR011053">
    <property type="entry name" value="Single_hybrid_motif"/>
</dbReference>
<keyword evidence="4" id="KW-0496">Mitochondrion</keyword>
<dbReference type="InterPro" id="IPR017453">
    <property type="entry name" value="GCV_H_sub"/>
</dbReference>
<evidence type="ECO:0000256" key="2">
    <source>
        <dbReference type="ARBA" id="ARBA00022823"/>
    </source>
</evidence>
<feature type="modified residue" description="N6-lipoyllysine" evidence="3">
    <location>
        <position position="89"/>
    </location>
</feature>
<keyword evidence="2 3" id="KW-0450">Lipoyl</keyword>
<dbReference type="HAMAP" id="MF_00272">
    <property type="entry name" value="GcvH"/>
    <property type="match status" value="1"/>
</dbReference>
<dbReference type="GO" id="GO:0005960">
    <property type="term" value="C:glycine cleavage complex"/>
    <property type="evidence" value="ECO:0007669"/>
    <property type="project" value="UniProtKB-UniRule"/>
</dbReference>
<reference evidence="6 7" key="1">
    <citation type="journal article" date="2015" name="Sci. Rep.">
        <title>Genome of the facultative scuticociliatosis pathogen Pseudocohnilembus persalinus provides insight into its virulence through horizontal gene transfer.</title>
        <authorList>
            <person name="Xiong J."/>
            <person name="Wang G."/>
            <person name="Cheng J."/>
            <person name="Tian M."/>
            <person name="Pan X."/>
            <person name="Warren A."/>
            <person name="Jiang C."/>
            <person name="Yuan D."/>
            <person name="Miao W."/>
        </authorList>
    </citation>
    <scope>NUCLEOTIDE SEQUENCE [LARGE SCALE GENOMIC DNA]</scope>
    <source>
        <strain evidence="6">36N120E</strain>
    </source>
</reference>
<sequence>MFKYIVKSQAIKKAFTKQLNLQQNYNFAIITRYTKDHEWIKFDDSNSQGTIGITDYAQNEMGDIVHVEFPEIGETFSKGDTFGTIESVKMAADVMMPVDGEIIGTNEAVADDTSLINKEAEKQWVIQIKVSSAKQLDDLMDSEAYEKYQKEQAH</sequence>
<evidence type="ECO:0000313" key="6">
    <source>
        <dbReference type="EMBL" id="KRX02858.1"/>
    </source>
</evidence>
<dbReference type="PANTHER" id="PTHR11715">
    <property type="entry name" value="GLYCINE CLEAVAGE SYSTEM H PROTEIN"/>
    <property type="match status" value="1"/>
</dbReference>
<dbReference type="OrthoDB" id="10264154at2759"/>
<proteinExistence type="inferred from homology"/>
<dbReference type="SUPFAM" id="SSF51230">
    <property type="entry name" value="Single hybrid motif"/>
    <property type="match status" value="1"/>
</dbReference>
<dbReference type="EMBL" id="LDAU01000151">
    <property type="protein sequence ID" value="KRX02858.1"/>
    <property type="molecule type" value="Genomic_DNA"/>
</dbReference>
<comment type="cofactor">
    <cofactor evidence="4">
        <name>(R)-lipoate</name>
        <dbReference type="ChEBI" id="CHEBI:83088"/>
    </cofactor>
    <text evidence="4">Binds 1 lipoyl cofactor covalently.</text>
</comment>
<gene>
    <name evidence="6" type="ORF">PPERSA_04061</name>
</gene>
<comment type="similarity">
    <text evidence="1 4">Belongs to the GcvH family.</text>
</comment>
<dbReference type="InParanoid" id="A0A0V0QL28"/>
<dbReference type="FunCoup" id="A0A0V0QL28">
    <property type="interactions" value="111"/>
</dbReference>
<dbReference type="NCBIfam" id="TIGR00527">
    <property type="entry name" value="gcvH"/>
    <property type="match status" value="1"/>
</dbReference>
<dbReference type="Proteomes" id="UP000054937">
    <property type="component" value="Unassembled WGS sequence"/>
</dbReference>
<dbReference type="PROSITE" id="PS50968">
    <property type="entry name" value="BIOTINYL_LIPOYL"/>
    <property type="match status" value="1"/>
</dbReference>